<dbReference type="GO" id="GO:0003677">
    <property type="term" value="F:DNA binding"/>
    <property type="evidence" value="ECO:0007669"/>
    <property type="project" value="InterPro"/>
</dbReference>
<dbReference type="Gene3D" id="1.10.260.40">
    <property type="entry name" value="lambda repressor-like DNA-binding domains"/>
    <property type="match status" value="1"/>
</dbReference>
<dbReference type="RefSeq" id="WP_149399027.1">
    <property type="nucleotide sequence ID" value="NZ_BIXY01000001.1"/>
</dbReference>
<dbReference type="AlphaFoldDB" id="A0A5A5T577"/>
<dbReference type="PANTHER" id="PTHR35010:SF4">
    <property type="entry name" value="BLL5781 PROTEIN"/>
    <property type="match status" value="1"/>
</dbReference>
<organism evidence="2 3">
    <name type="scientific">Dictyobacter arantiisoli</name>
    <dbReference type="NCBI Taxonomy" id="2014874"/>
    <lineage>
        <taxon>Bacteria</taxon>
        <taxon>Bacillati</taxon>
        <taxon>Chloroflexota</taxon>
        <taxon>Ktedonobacteria</taxon>
        <taxon>Ktedonobacterales</taxon>
        <taxon>Dictyobacteraceae</taxon>
        <taxon>Dictyobacter</taxon>
    </lineage>
</organism>
<sequence>MLDKTHEISPFAQLVTYYRQRRGISQGQLAQATRLSRTYVYHLETGQRANPSPQVVQNIARVLELSTGDRVSFFEAYNRQTGQFVDTDQMESTLLDLGALARLLVLNTSYPAHSLDNLWFLHSWNEASIYLFEVQKVLENHEHIHLLELVFDPEMRKRFHGWENLARRLVSDFLYNTRTLTHLSEYKALIKTLRDYPEYRRIASSVYTRSKPAPSFVFQIQHDDLGRITLRTATTVFTNLSNYSMVSYVPGDQQTLDVYCAQGWQPGNHFLH</sequence>
<keyword evidence="3" id="KW-1185">Reference proteome</keyword>
<evidence type="ECO:0000259" key="1">
    <source>
        <dbReference type="PROSITE" id="PS50943"/>
    </source>
</evidence>
<accession>A0A5A5T577</accession>
<evidence type="ECO:0000313" key="2">
    <source>
        <dbReference type="EMBL" id="GCF06437.1"/>
    </source>
</evidence>
<dbReference type="EMBL" id="BIXY01000001">
    <property type="protein sequence ID" value="GCF06437.1"/>
    <property type="molecule type" value="Genomic_DNA"/>
</dbReference>
<evidence type="ECO:0000313" key="3">
    <source>
        <dbReference type="Proteomes" id="UP000322530"/>
    </source>
</evidence>
<gene>
    <name evidence="2" type="ORF">KDI_00010</name>
</gene>
<dbReference type="PROSITE" id="PS50943">
    <property type="entry name" value="HTH_CROC1"/>
    <property type="match status" value="1"/>
</dbReference>
<dbReference type="OrthoDB" id="9812960at2"/>
<dbReference type="SMART" id="SM00530">
    <property type="entry name" value="HTH_XRE"/>
    <property type="match status" value="1"/>
</dbReference>
<dbReference type="CDD" id="cd00093">
    <property type="entry name" value="HTH_XRE"/>
    <property type="match status" value="1"/>
</dbReference>
<dbReference type="Pfam" id="PF13560">
    <property type="entry name" value="HTH_31"/>
    <property type="match status" value="1"/>
</dbReference>
<dbReference type="Pfam" id="PF17765">
    <property type="entry name" value="MLTR_LBD"/>
    <property type="match status" value="1"/>
</dbReference>
<dbReference type="InterPro" id="IPR010982">
    <property type="entry name" value="Lambda_DNA-bd_dom_sf"/>
</dbReference>
<dbReference type="SUPFAM" id="SSF47413">
    <property type="entry name" value="lambda repressor-like DNA-binding domains"/>
    <property type="match status" value="1"/>
</dbReference>
<dbReference type="Proteomes" id="UP000322530">
    <property type="component" value="Unassembled WGS sequence"/>
</dbReference>
<reference evidence="2 3" key="1">
    <citation type="submission" date="2019-01" db="EMBL/GenBank/DDBJ databases">
        <title>Draft genome sequence of Dictyobacter sp. Uno17.</title>
        <authorList>
            <person name="Wang C.M."/>
            <person name="Zheng Y."/>
            <person name="Sakai Y."/>
            <person name="Abe K."/>
            <person name="Yokota A."/>
            <person name="Yabe S."/>
        </authorList>
    </citation>
    <scope>NUCLEOTIDE SEQUENCE [LARGE SCALE GENOMIC DNA]</scope>
    <source>
        <strain evidence="2 3">Uno17</strain>
    </source>
</reference>
<dbReference type="InterPro" id="IPR041413">
    <property type="entry name" value="MLTR_LBD"/>
</dbReference>
<name>A0A5A5T577_9CHLR</name>
<dbReference type="Gene3D" id="3.30.450.180">
    <property type="match status" value="1"/>
</dbReference>
<protein>
    <submittedName>
        <fullName evidence="2">Transcriptional regulator</fullName>
    </submittedName>
</protein>
<comment type="caution">
    <text evidence="2">The sequence shown here is derived from an EMBL/GenBank/DDBJ whole genome shotgun (WGS) entry which is preliminary data.</text>
</comment>
<dbReference type="PANTHER" id="PTHR35010">
    <property type="entry name" value="BLL4672 PROTEIN-RELATED"/>
    <property type="match status" value="1"/>
</dbReference>
<proteinExistence type="predicted"/>
<dbReference type="InterPro" id="IPR001387">
    <property type="entry name" value="Cro/C1-type_HTH"/>
</dbReference>
<feature type="domain" description="HTH cro/C1-type" evidence="1">
    <location>
        <begin position="15"/>
        <end position="70"/>
    </location>
</feature>